<name>A0ABD5PH43_9EURY</name>
<protein>
    <submittedName>
        <fullName evidence="2">Uncharacterized protein</fullName>
    </submittedName>
</protein>
<keyword evidence="1" id="KW-0812">Transmembrane</keyword>
<evidence type="ECO:0000256" key="1">
    <source>
        <dbReference type="SAM" id="Phobius"/>
    </source>
</evidence>
<proteinExistence type="predicted"/>
<evidence type="ECO:0000313" key="2">
    <source>
        <dbReference type="EMBL" id="MFC4360106.1"/>
    </source>
</evidence>
<keyword evidence="1" id="KW-0472">Membrane</keyword>
<gene>
    <name evidence="2" type="ORF">ACFO0N_19325</name>
</gene>
<organism evidence="2 3">
    <name type="scientific">Halobium salinum</name>
    <dbReference type="NCBI Taxonomy" id="1364940"/>
    <lineage>
        <taxon>Archaea</taxon>
        <taxon>Methanobacteriati</taxon>
        <taxon>Methanobacteriota</taxon>
        <taxon>Stenosarchaea group</taxon>
        <taxon>Halobacteria</taxon>
        <taxon>Halobacteriales</taxon>
        <taxon>Haloferacaceae</taxon>
        <taxon>Halobium</taxon>
    </lineage>
</organism>
<feature type="transmembrane region" description="Helical" evidence="1">
    <location>
        <begin position="26"/>
        <end position="51"/>
    </location>
</feature>
<evidence type="ECO:0000313" key="3">
    <source>
        <dbReference type="Proteomes" id="UP001595921"/>
    </source>
</evidence>
<sequence length="55" mass="5261">MTVPVVGSTAPTLLHGGAPATAPPGVVVLVGSVLAVGLLAWGGTLALDAVVARLF</sequence>
<keyword evidence="1" id="KW-1133">Transmembrane helix</keyword>
<reference evidence="2 3" key="1">
    <citation type="journal article" date="2019" name="Int. J. Syst. Evol. Microbiol.">
        <title>The Global Catalogue of Microorganisms (GCM) 10K type strain sequencing project: providing services to taxonomists for standard genome sequencing and annotation.</title>
        <authorList>
            <consortium name="The Broad Institute Genomics Platform"/>
            <consortium name="The Broad Institute Genome Sequencing Center for Infectious Disease"/>
            <person name="Wu L."/>
            <person name="Ma J."/>
        </authorList>
    </citation>
    <scope>NUCLEOTIDE SEQUENCE [LARGE SCALE GENOMIC DNA]</scope>
    <source>
        <strain evidence="2 3">CGMCC 1.12553</strain>
    </source>
</reference>
<dbReference type="EMBL" id="JBHSDS010000010">
    <property type="protein sequence ID" value="MFC4360106.1"/>
    <property type="molecule type" value="Genomic_DNA"/>
</dbReference>
<dbReference type="AlphaFoldDB" id="A0ABD5PH43"/>
<dbReference type="RefSeq" id="WP_267623199.1">
    <property type="nucleotide sequence ID" value="NZ_JAODIW010000008.1"/>
</dbReference>
<keyword evidence="3" id="KW-1185">Reference proteome</keyword>
<dbReference type="Proteomes" id="UP001595921">
    <property type="component" value="Unassembled WGS sequence"/>
</dbReference>
<accession>A0ABD5PH43</accession>
<comment type="caution">
    <text evidence="2">The sequence shown here is derived from an EMBL/GenBank/DDBJ whole genome shotgun (WGS) entry which is preliminary data.</text>
</comment>